<evidence type="ECO:0000259" key="2">
    <source>
        <dbReference type="Pfam" id="PF13472"/>
    </source>
</evidence>
<organism evidence="3">
    <name type="scientific">hydrothermal vent metagenome</name>
    <dbReference type="NCBI Taxonomy" id="652676"/>
    <lineage>
        <taxon>unclassified sequences</taxon>
        <taxon>metagenomes</taxon>
        <taxon>ecological metagenomes</taxon>
    </lineage>
</organism>
<dbReference type="EMBL" id="UOGH01000051">
    <property type="protein sequence ID" value="VAX27580.1"/>
    <property type="molecule type" value="Genomic_DNA"/>
</dbReference>
<dbReference type="InterPro" id="IPR036514">
    <property type="entry name" value="SGNH_hydro_sf"/>
</dbReference>
<dbReference type="AlphaFoldDB" id="A0A3B1CY34"/>
<dbReference type="SUPFAM" id="SSF52266">
    <property type="entry name" value="SGNH hydrolase"/>
    <property type="match status" value="1"/>
</dbReference>
<keyword evidence="1" id="KW-0812">Transmembrane</keyword>
<proteinExistence type="predicted"/>
<evidence type="ECO:0000313" key="3">
    <source>
        <dbReference type="EMBL" id="VAX27580.1"/>
    </source>
</evidence>
<dbReference type="PANTHER" id="PTHR30383:SF5">
    <property type="entry name" value="SGNH HYDROLASE-TYPE ESTERASE DOMAIN-CONTAINING PROTEIN"/>
    <property type="match status" value="1"/>
</dbReference>
<dbReference type="PANTHER" id="PTHR30383">
    <property type="entry name" value="THIOESTERASE 1/PROTEASE 1/LYSOPHOSPHOLIPASE L1"/>
    <property type="match status" value="1"/>
</dbReference>
<dbReference type="Gene3D" id="3.40.50.1110">
    <property type="entry name" value="SGNH hydrolase"/>
    <property type="match status" value="2"/>
</dbReference>
<accession>A0A3B1CY34</accession>
<feature type="transmembrane region" description="Helical" evidence="1">
    <location>
        <begin position="47"/>
        <end position="67"/>
    </location>
</feature>
<dbReference type="GO" id="GO:0004622">
    <property type="term" value="F:phosphatidylcholine lysophospholipase activity"/>
    <property type="evidence" value="ECO:0007669"/>
    <property type="project" value="TreeGrafter"/>
</dbReference>
<protein>
    <recommendedName>
        <fullName evidence="2">SGNH hydrolase-type esterase domain-containing protein</fullName>
    </recommendedName>
</protein>
<evidence type="ECO:0000256" key="1">
    <source>
        <dbReference type="SAM" id="Phobius"/>
    </source>
</evidence>
<dbReference type="Pfam" id="PF13472">
    <property type="entry name" value="Lipase_GDSL_2"/>
    <property type="match status" value="1"/>
</dbReference>
<gene>
    <name evidence="3" type="ORF">MNBD_NITROSPIRAE02-1285</name>
</gene>
<sequence>MKDKFSRAEKTLIATGIFFIIAGVISNEWFLARLFSPDGVLRTNTRIAIWVLDIFIVTTGLVFISFAKRHQVMNLLILLASLLICLFAAEGILRLIEPKPATINGLLVENPRGTGSYRVSPDVNIVAGVGSKEVVLKTNSYGMWWREVSRENPLKKTRIAFVGDSFTFGLWADTPEKGMVGVFDSLLNSKKYEVLNFGVPGFGPPDIELQIREEVLAFKPDYVILMFYNGNDFKDAYWGMNKYKIVNGITEWNKAIRKDRIPAAFRKKSSIMSFIKDLAVYRRFDSLVSMFLRRLGPPSEFSVSRLFSSQKFWSRRDYPEVAIEAKDKTLKDLDNIRRLLEENNIKLAIVAIPYMEQVYTASLTGKNYDVNLPQRYVQEYAEAHSIPYLDLLPVLRSYVRREKKPVYVPHDIHFNNEGHYIIGEAIMDFFKGRVEN</sequence>
<feature type="domain" description="SGNH hydrolase-type esterase" evidence="2">
    <location>
        <begin position="161"/>
        <end position="419"/>
    </location>
</feature>
<feature type="transmembrane region" description="Helical" evidence="1">
    <location>
        <begin position="74"/>
        <end position="96"/>
    </location>
</feature>
<dbReference type="InterPro" id="IPR051532">
    <property type="entry name" value="Ester_Hydrolysis_Enzymes"/>
</dbReference>
<feature type="transmembrane region" description="Helical" evidence="1">
    <location>
        <begin position="12"/>
        <end position="35"/>
    </location>
</feature>
<keyword evidence="1" id="KW-0472">Membrane</keyword>
<keyword evidence="1" id="KW-1133">Transmembrane helix</keyword>
<reference evidence="3" key="1">
    <citation type="submission" date="2018-06" db="EMBL/GenBank/DDBJ databases">
        <authorList>
            <person name="Zhirakovskaya E."/>
        </authorList>
    </citation>
    <scope>NUCLEOTIDE SEQUENCE</scope>
</reference>
<name>A0A3B1CY34_9ZZZZ</name>
<dbReference type="InterPro" id="IPR013830">
    <property type="entry name" value="SGNH_hydro"/>
</dbReference>